<comment type="caution">
    <text evidence="1">The sequence shown here is derived from an EMBL/GenBank/DDBJ whole genome shotgun (WGS) entry which is preliminary data.</text>
</comment>
<protein>
    <submittedName>
        <fullName evidence="1">Uncharacterized protein</fullName>
    </submittedName>
</protein>
<evidence type="ECO:0000313" key="1">
    <source>
        <dbReference type="EMBL" id="KAG0426495.1"/>
    </source>
</evidence>
<reference evidence="1 2" key="1">
    <citation type="journal article" date="2020" name="Cell">
        <title>Large-Scale Comparative Analyses of Tick Genomes Elucidate Their Genetic Diversity and Vector Capacities.</title>
        <authorList>
            <consortium name="Tick Genome and Microbiome Consortium (TIGMIC)"/>
            <person name="Jia N."/>
            <person name="Wang J."/>
            <person name="Shi W."/>
            <person name="Du L."/>
            <person name="Sun Y."/>
            <person name="Zhan W."/>
            <person name="Jiang J.F."/>
            <person name="Wang Q."/>
            <person name="Zhang B."/>
            <person name="Ji P."/>
            <person name="Bell-Sakyi L."/>
            <person name="Cui X.M."/>
            <person name="Yuan T.T."/>
            <person name="Jiang B.G."/>
            <person name="Yang W.F."/>
            <person name="Lam T.T."/>
            <person name="Chang Q.C."/>
            <person name="Ding S.J."/>
            <person name="Wang X.J."/>
            <person name="Zhu J.G."/>
            <person name="Ruan X.D."/>
            <person name="Zhao L."/>
            <person name="Wei J.T."/>
            <person name="Ye R.Z."/>
            <person name="Que T.C."/>
            <person name="Du C.H."/>
            <person name="Zhou Y.H."/>
            <person name="Cheng J.X."/>
            <person name="Dai P.F."/>
            <person name="Guo W.B."/>
            <person name="Han X.H."/>
            <person name="Huang E.J."/>
            <person name="Li L.F."/>
            <person name="Wei W."/>
            <person name="Gao Y.C."/>
            <person name="Liu J.Z."/>
            <person name="Shao H.Z."/>
            <person name="Wang X."/>
            <person name="Wang C.C."/>
            <person name="Yang T.C."/>
            <person name="Huo Q.B."/>
            <person name="Li W."/>
            <person name="Chen H.Y."/>
            <person name="Chen S.E."/>
            <person name="Zhou L.G."/>
            <person name="Ni X.B."/>
            <person name="Tian J.H."/>
            <person name="Sheng Y."/>
            <person name="Liu T."/>
            <person name="Pan Y.S."/>
            <person name="Xia L.Y."/>
            <person name="Li J."/>
            <person name="Zhao F."/>
            <person name="Cao W.C."/>
        </authorList>
    </citation>
    <scope>NUCLEOTIDE SEQUENCE [LARGE SCALE GENOMIC DNA]</scope>
    <source>
        <strain evidence="1">Iper-2018</strain>
    </source>
</reference>
<organism evidence="1 2">
    <name type="scientific">Ixodes persulcatus</name>
    <name type="common">Taiga tick</name>
    <dbReference type="NCBI Taxonomy" id="34615"/>
    <lineage>
        <taxon>Eukaryota</taxon>
        <taxon>Metazoa</taxon>
        <taxon>Ecdysozoa</taxon>
        <taxon>Arthropoda</taxon>
        <taxon>Chelicerata</taxon>
        <taxon>Arachnida</taxon>
        <taxon>Acari</taxon>
        <taxon>Parasitiformes</taxon>
        <taxon>Ixodida</taxon>
        <taxon>Ixodoidea</taxon>
        <taxon>Ixodidae</taxon>
        <taxon>Ixodinae</taxon>
        <taxon>Ixodes</taxon>
    </lineage>
</organism>
<evidence type="ECO:0000313" key="2">
    <source>
        <dbReference type="Proteomes" id="UP000805193"/>
    </source>
</evidence>
<sequence>MSAVLRGPPLSTASVETQTSPEDLSSPQGSPSEPLKVTHTQSPSFSKGAVPSKEGTTPSKVPEVPSAALAGPSGRSRGLPPRASCNNQKPRRTEQPPPPKGPTLSPDEKMDESLPLSEDDQSLPEAESLPLVFSEVLKDAKAKGLHILTGWFERVPASHLLHHALAIKDVSCQLLFRDKTAKVRLQALVLLSKVLEACKGDSVFTQLDVRGLVERMFMLLSQPSKLTPTVKEEILCVLGVIAECHQDATEPYRDKLLALYLAELQRVCSVKEKNVVAGCLQGLSGFLFHFGTCFEDDPDNCFKLFKCVKRSLTPSDRPGRYDIPRAALILLSKHAALFGQFLLEDHRTLYQQLNHWSRHGNREVRSVGTAALESFLREVASALVEHADRQDYLDIFQFFIKDFQRTLKMETSNHGLAAALKGYGLFALPCKRYLKEADVLYMLNDVLLRSEHVFQSGEGIFELRTRSFPPGKEDSEKSSGVPAGSPGETDGAADREFPLVAQNLQMRYCKSLLFVLLAVYPISRSSLSQIVYQGLVRTCSHPIAAQVEAPREDDGISQSRTITYRRYNFLWAYLLNAVAVQELNQMQISLEARQMLVQDVYDGLLSSALSVVSKLNLSVRQQASSDDEVGTGILRWIEDTFPEGGLWWTSHSLAWE</sequence>
<dbReference type="EMBL" id="JABSTQ010009714">
    <property type="protein sequence ID" value="KAG0426495.1"/>
    <property type="molecule type" value="Genomic_DNA"/>
</dbReference>
<keyword evidence="2" id="KW-1185">Reference proteome</keyword>
<dbReference type="Proteomes" id="UP000805193">
    <property type="component" value="Unassembled WGS sequence"/>
</dbReference>
<name>A0AC60PZ26_IXOPE</name>
<proteinExistence type="predicted"/>
<accession>A0AC60PZ26</accession>
<gene>
    <name evidence="1" type="ORF">HPB47_026405</name>
</gene>